<dbReference type="Pfam" id="PF14542">
    <property type="entry name" value="Acetyltransf_CG"/>
    <property type="match status" value="1"/>
</dbReference>
<dbReference type="RefSeq" id="WP_167151001.1">
    <property type="nucleotide sequence ID" value="NZ_JAAMOX010000002.1"/>
</dbReference>
<proteinExistence type="predicted"/>
<dbReference type="InterPro" id="IPR031165">
    <property type="entry name" value="GNAT_YJDJ"/>
</dbReference>
<evidence type="ECO:0000313" key="3">
    <source>
        <dbReference type="Proteomes" id="UP000541033"/>
    </source>
</evidence>
<dbReference type="GO" id="GO:0016740">
    <property type="term" value="F:transferase activity"/>
    <property type="evidence" value="ECO:0007669"/>
    <property type="project" value="UniProtKB-KW"/>
</dbReference>
<keyword evidence="2" id="KW-0808">Transferase</keyword>
<dbReference type="PROSITE" id="PS51729">
    <property type="entry name" value="GNAT_YJDJ"/>
    <property type="match status" value="1"/>
</dbReference>
<dbReference type="PANTHER" id="PTHR31435:SF10">
    <property type="entry name" value="BSR4717 PROTEIN"/>
    <property type="match status" value="1"/>
</dbReference>
<keyword evidence="3" id="KW-1185">Reference proteome</keyword>
<gene>
    <name evidence="2" type="ORF">FHX76_002468</name>
</gene>
<dbReference type="AlphaFoldDB" id="A0A7X5R382"/>
<dbReference type="Proteomes" id="UP000541033">
    <property type="component" value="Unassembled WGS sequence"/>
</dbReference>
<dbReference type="SUPFAM" id="SSF55729">
    <property type="entry name" value="Acyl-CoA N-acyltransferases (Nat)"/>
    <property type="match status" value="1"/>
</dbReference>
<comment type="caution">
    <text evidence="2">The sequence shown here is derived from an EMBL/GenBank/DDBJ whole genome shotgun (WGS) entry which is preliminary data.</text>
</comment>
<accession>A0A7X5R382</accession>
<evidence type="ECO:0000313" key="2">
    <source>
        <dbReference type="EMBL" id="NIH54572.1"/>
    </source>
</evidence>
<dbReference type="EMBL" id="JAAMOX010000002">
    <property type="protein sequence ID" value="NIH54572.1"/>
    <property type="molecule type" value="Genomic_DNA"/>
</dbReference>
<sequence length="102" mass="11495">MSELSNVSVRHEPERNRYVIEVDGEVRGEAVYRVSGNALHAIHTEIDPDLRGNGLGDILVTNMINDIRETTSYSVVPQCSYVVEWFQLHPGERDLLTRGTSL</sequence>
<reference evidence="2 3" key="1">
    <citation type="submission" date="2020-02" db="EMBL/GenBank/DDBJ databases">
        <title>Sequencing the genomes of 1000 actinobacteria strains.</title>
        <authorList>
            <person name="Klenk H.-P."/>
        </authorList>
    </citation>
    <scope>NUCLEOTIDE SEQUENCE [LARGE SCALE GENOMIC DNA]</scope>
    <source>
        <strain evidence="2 3">DSM 27960</strain>
    </source>
</reference>
<dbReference type="Gene3D" id="3.40.630.30">
    <property type="match status" value="1"/>
</dbReference>
<protein>
    <submittedName>
        <fullName evidence="2">Putative GNAT family acetyltransferase</fullName>
    </submittedName>
</protein>
<name>A0A7X5R382_9MICO</name>
<dbReference type="InterPro" id="IPR016181">
    <property type="entry name" value="Acyl_CoA_acyltransferase"/>
</dbReference>
<feature type="domain" description="N-acetyltransferase" evidence="1">
    <location>
        <begin position="10"/>
        <end position="97"/>
    </location>
</feature>
<dbReference type="InterPro" id="IPR045057">
    <property type="entry name" value="Gcn5-rel_NAT"/>
</dbReference>
<organism evidence="2 3">
    <name type="scientific">Lysinibacter cavernae</name>
    <dbReference type="NCBI Taxonomy" id="1640652"/>
    <lineage>
        <taxon>Bacteria</taxon>
        <taxon>Bacillati</taxon>
        <taxon>Actinomycetota</taxon>
        <taxon>Actinomycetes</taxon>
        <taxon>Micrococcales</taxon>
        <taxon>Microbacteriaceae</taxon>
        <taxon>Lysinibacter</taxon>
    </lineage>
</organism>
<dbReference type="PANTHER" id="PTHR31435">
    <property type="entry name" value="PROTEIN NATD1"/>
    <property type="match status" value="1"/>
</dbReference>
<evidence type="ECO:0000259" key="1">
    <source>
        <dbReference type="PROSITE" id="PS51729"/>
    </source>
</evidence>